<keyword evidence="2" id="KW-1185">Reference proteome</keyword>
<accession>A0A1R3T8N3</accession>
<dbReference type="KEGG" id="psac:PSM36_1119"/>
<name>A0A1R3T8N3_9BACT</name>
<sequence>MNMTKWSFTLVIMYSNRFNSTGFEVTKPVQSISVYIY</sequence>
<evidence type="ECO:0000313" key="1">
    <source>
        <dbReference type="EMBL" id="SCD19944.1"/>
    </source>
</evidence>
<dbReference type="STRING" id="1642647.PSM36_1119"/>
<dbReference type="AlphaFoldDB" id="A0A1R3T8N3"/>
<reference evidence="2" key="1">
    <citation type="submission" date="2016-08" db="EMBL/GenBank/DDBJ databases">
        <authorList>
            <person name="Wibberg D."/>
        </authorList>
    </citation>
    <scope>NUCLEOTIDE SEQUENCE [LARGE SCALE GENOMIC DNA]</scope>
</reference>
<dbReference type="EMBL" id="LT605205">
    <property type="protein sequence ID" value="SCD19944.1"/>
    <property type="molecule type" value="Genomic_DNA"/>
</dbReference>
<organism evidence="1 2">
    <name type="scientific">Proteiniphilum saccharofermentans</name>
    <dbReference type="NCBI Taxonomy" id="1642647"/>
    <lineage>
        <taxon>Bacteria</taxon>
        <taxon>Pseudomonadati</taxon>
        <taxon>Bacteroidota</taxon>
        <taxon>Bacteroidia</taxon>
        <taxon>Bacteroidales</taxon>
        <taxon>Dysgonomonadaceae</taxon>
        <taxon>Proteiniphilum</taxon>
    </lineage>
</organism>
<evidence type="ECO:0000313" key="2">
    <source>
        <dbReference type="Proteomes" id="UP000187464"/>
    </source>
</evidence>
<dbReference type="Proteomes" id="UP000187464">
    <property type="component" value="Chromosome I"/>
</dbReference>
<protein>
    <submittedName>
        <fullName evidence="1">Uncharacterized protein</fullName>
    </submittedName>
</protein>
<proteinExistence type="predicted"/>
<gene>
    <name evidence="1" type="ORF">PSM36_1119</name>
</gene>